<protein>
    <recommendedName>
        <fullName evidence="1">NET domain-containing protein</fullName>
    </recommendedName>
</protein>
<keyword evidence="4" id="KW-1185">Reference proteome</keyword>
<gene>
    <name evidence="2" type="ORF">CIPAW_04G030700</name>
    <name evidence="3" type="ORF">I3842_04G030800</name>
</gene>
<dbReference type="Pfam" id="PF17035">
    <property type="entry name" value="BET"/>
    <property type="match status" value="1"/>
</dbReference>
<reference evidence="2" key="1">
    <citation type="submission" date="2020-12" db="EMBL/GenBank/DDBJ databases">
        <title>WGS assembly of Carya illinoinensis cv. Pawnee.</title>
        <authorList>
            <person name="Platts A."/>
            <person name="Shu S."/>
            <person name="Wright S."/>
            <person name="Barry K."/>
            <person name="Edger P."/>
            <person name="Pires J.C."/>
            <person name="Schmutz J."/>
        </authorList>
    </citation>
    <scope>NUCLEOTIDE SEQUENCE</scope>
    <source>
        <tissue evidence="2">Leaf</tissue>
    </source>
</reference>
<dbReference type="EMBL" id="CM031828">
    <property type="protein sequence ID" value="KAG6716105.1"/>
    <property type="molecule type" value="Genomic_DNA"/>
</dbReference>
<dbReference type="AlphaFoldDB" id="A0A8T1QRG2"/>
<dbReference type="Proteomes" id="UP000811246">
    <property type="component" value="Chromosome 4"/>
</dbReference>
<accession>A0A8T1QRG2</accession>
<dbReference type="PANTHER" id="PTHR45926">
    <property type="entry name" value="OSJNBA0053K19.4 PROTEIN"/>
    <property type="match status" value="1"/>
</dbReference>
<dbReference type="EMBL" id="CM031828">
    <property type="protein sequence ID" value="KAG6716104.1"/>
    <property type="molecule type" value="Genomic_DNA"/>
</dbReference>
<proteinExistence type="predicted"/>
<dbReference type="Proteomes" id="UP000811609">
    <property type="component" value="Chromosome 4"/>
</dbReference>
<dbReference type="EMBL" id="CM031828">
    <property type="protein sequence ID" value="KAG6716103.1"/>
    <property type="molecule type" value="Genomic_DNA"/>
</dbReference>
<dbReference type="EMBL" id="CM031828">
    <property type="protein sequence ID" value="KAG6716106.1"/>
    <property type="molecule type" value="Genomic_DNA"/>
</dbReference>
<reference evidence="3" key="2">
    <citation type="submission" date="2021-01" db="EMBL/GenBank/DDBJ databases">
        <authorList>
            <person name="Lovell J.T."/>
            <person name="Bentley N."/>
            <person name="Bhattarai G."/>
            <person name="Jenkins J.W."/>
            <person name="Sreedasyam A."/>
            <person name="Alarcon Y."/>
            <person name="Bock C."/>
            <person name="Boston L."/>
            <person name="Carlson J."/>
            <person name="Cervantes K."/>
            <person name="Clermont K."/>
            <person name="Krom N."/>
            <person name="Kubenka K."/>
            <person name="Mamidi S."/>
            <person name="Mattison C."/>
            <person name="Monteros M."/>
            <person name="Pisani C."/>
            <person name="Plott C."/>
            <person name="Rajasekar S."/>
            <person name="Rhein H.S."/>
            <person name="Rohla C."/>
            <person name="Song M."/>
            <person name="Hilaire R.S."/>
            <person name="Shu S."/>
            <person name="Wells L."/>
            <person name="Wang X."/>
            <person name="Webber J."/>
            <person name="Heerema R.J."/>
            <person name="Klein P."/>
            <person name="Conner P."/>
            <person name="Grauke L."/>
            <person name="Grimwood J."/>
            <person name="Schmutz J."/>
            <person name="Randall J.J."/>
        </authorList>
    </citation>
    <scope>NUCLEOTIDE SEQUENCE</scope>
    <source>
        <tissue evidence="3">Leaf</tissue>
    </source>
</reference>
<dbReference type="EMBL" id="CM031828">
    <property type="protein sequence ID" value="KAG6716096.1"/>
    <property type="molecule type" value="Genomic_DNA"/>
</dbReference>
<sequence length="299" mass="33821">MSKASKGMVARAEYYVGPDYFGFYTQQVMELLSSDDDFLPSASQTSNSFGRKCEEVIGNGSVEPMKNTSGSLFSNSIGAGLSDFKKERLKTLLQQGTIVLSPEFDEMLDPILALSRLQSQVRKRNHPSSPTNAAYSGDAGQVLHKKLKTAEIPKERTCMEEPKTAETPKERTEVPMVDDAVLFFLENDSLEFEEMVKKHSDELSATLGHMEKQLEELLDTVRSTYRPMTLIEKQQLRKLIQKLPPKNLDWVVQIIQHGKMAKAQSCDEIFVDLEKEDNKTLWRLYSYVKSVERATALPL</sequence>
<evidence type="ECO:0000313" key="4">
    <source>
        <dbReference type="Proteomes" id="UP000811609"/>
    </source>
</evidence>
<evidence type="ECO:0000313" key="2">
    <source>
        <dbReference type="EMBL" id="KAG6656562.1"/>
    </source>
</evidence>
<comment type="caution">
    <text evidence="2">The sequence shown here is derived from an EMBL/GenBank/DDBJ whole genome shotgun (WGS) entry which is preliminary data.</text>
</comment>
<feature type="domain" description="NET" evidence="1">
    <location>
        <begin position="218"/>
        <end position="299"/>
    </location>
</feature>
<organism evidence="2 4">
    <name type="scientific">Carya illinoinensis</name>
    <name type="common">Pecan</name>
    <dbReference type="NCBI Taxonomy" id="32201"/>
    <lineage>
        <taxon>Eukaryota</taxon>
        <taxon>Viridiplantae</taxon>
        <taxon>Streptophyta</taxon>
        <taxon>Embryophyta</taxon>
        <taxon>Tracheophyta</taxon>
        <taxon>Spermatophyta</taxon>
        <taxon>Magnoliopsida</taxon>
        <taxon>eudicotyledons</taxon>
        <taxon>Gunneridae</taxon>
        <taxon>Pentapetalae</taxon>
        <taxon>rosids</taxon>
        <taxon>fabids</taxon>
        <taxon>Fagales</taxon>
        <taxon>Juglandaceae</taxon>
        <taxon>Carya</taxon>
    </lineage>
</organism>
<dbReference type="InterPro" id="IPR027353">
    <property type="entry name" value="NET_dom"/>
</dbReference>
<dbReference type="PROSITE" id="PS51525">
    <property type="entry name" value="NET"/>
    <property type="match status" value="1"/>
</dbReference>
<dbReference type="EMBL" id="CM031812">
    <property type="protein sequence ID" value="KAG6656562.1"/>
    <property type="molecule type" value="Genomic_DNA"/>
</dbReference>
<name>A0A8T1QRG2_CARIL</name>
<evidence type="ECO:0000313" key="3">
    <source>
        <dbReference type="EMBL" id="KAG6716096.1"/>
    </source>
</evidence>
<evidence type="ECO:0000259" key="1">
    <source>
        <dbReference type="PROSITE" id="PS51525"/>
    </source>
</evidence>